<feature type="transmembrane region" description="Helical" evidence="1">
    <location>
        <begin position="12"/>
        <end position="33"/>
    </location>
</feature>
<organism evidence="2 3">
    <name type="scientific">Cannabis sativa</name>
    <name type="common">Hemp</name>
    <name type="synonym">Marijuana</name>
    <dbReference type="NCBI Taxonomy" id="3483"/>
    <lineage>
        <taxon>Eukaryota</taxon>
        <taxon>Viridiplantae</taxon>
        <taxon>Streptophyta</taxon>
        <taxon>Embryophyta</taxon>
        <taxon>Tracheophyta</taxon>
        <taxon>Spermatophyta</taxon>
        <taxon>Magnoliopsida</taxon>
        <taxon>eudicotyledons</taxon>
        <taxon>Gunneridae</taxon>
        <taxon>Pentapetalae</taxon>
        <taxon>rosids</taxon>
        <taxon>fabids</taxon>
        <taxon>Rosales</taxon>
        <taxon>Cannabaceae</taxon>
        <taxon>Cannabis</taxon>
    </lineage>
</organism>
<reference evidence="2" key="1">
    <citation type="submission" date="2018-11" db="EMBL/GenBank/DDBJ databases">
        <authorList>
            <person name="Grassa J C."/>
        </authorList>
    </citation>
    <scope>NUCLEOTIDE SEQUENCE [LARGE SCALE GENOMIC DNA]</scope>
</reference>
<keyword evidence="1" id="KW-0812">Transmembrane</keyword>
<keyword evidence="3" id="KW-1185">Reference proteome</keyword>
<dbReference type="EnsemblPlants" id="evm.model.09.1053">
    <property type="protein sequence ID" value="cds.evm.model.09.1053"/>
    <property type="gene ID" value="evm.TU.09.1053"/>
</dbReference>
<evidence type="ECO:0000256" key="1">
    <source>
        <dbReference type="SAM" id="Phobius"/>
    </source>
</evidence>
<evidence type="ECO:0000313" key="3">
    <source>
        <dbReference type="Proteomes" id="UP000596661"/>
    </source>
</evidence>
<evidence type="ECO:0000313" key="2">
    <source>
        <dbReference type="EnsemblPlants" id="cds.evm.model.09.1053"/>
    </source>
</evidence>
<dbReference type="EMBL" id="UZAU01000750">
    <property type="status" value="NOT_ANNOTATED_CDS"/>
    <property type="molecule type" value="Genomic_DNA"/>
</dbReference>
<dbReference type="Gramene" id="evm.model.09.1053">
    <property type="protein sequence ID" value="cds.evm.model.09.1053"/>
    <property type="gene ID" value="evm.TU.09.1053"/>
</dbReference>
<dbReference type="AlphaFoldDB" id="A0A803QD80"/>
<reference evidence="2" key="2">
    <citation type="submission" date="2021-03" db="UniProtKB">
        <authorList>
            <consortium name="EnsemblPlants"/>
        </authorList>
    </citation>
    <scope>IDENTIFICATION</scope>
</reference>
<protein>
    <submittedName>
        <fullName evidence="2">Uncharacterized protein</fullName>
    </submittedName>
</protein>
<keyword evidence="1" id="KW-1133">Transmembrane helix</keyword>
<sequence length="119" mass="12915">MALKVEGTLSATNYNIIVLVVGFSPTVRVNLIYSTAAMPWPKKSYITWLQGARSVSWSPIFSFVDLERMLEEAPSSTIHLATIIFPIFVVMTKGSICRKLTGAASSSPKEIMGSMGSIA</sequence>
<name>A0A803QD80_CANSA</name>
<dbReference type="Proteomes" id="UP000596661">
    <property type="component" value="Chromosome 9"/>
</dbReference>
<proteinExistence type="predicted"/>
<accession>A0A803QD80</accession>
<keyword evidence="1" id="KW-0472">Membrane</keyword>